<gene>
    <name evidence="1" type="ORF">EXE58_15300</name>
</gene>
<dbReference type="RefSeq" id="WP_135268676.1">
    <property type="nucleotide sequence ID" value="NZ_CP038436.1"/>
</dbReference>
<dbReference type="OrthoDB" id="4711815at2"/>
<evidence type="ECO:0000313" key="2">
    <source>
        <dbReference type="Proteomes" id="UP000294853"/>
    </source>
</evidence>
<dbReference type="Gene3D" id="1.10.10.10">
    <property type="entry name" value="Winged helix-like DNA-binding domain superfamily/Winged helix DNA-binding domain"/>
    <property type="match status" value="1"/>
</dbReference>
<accession>A0A4P7IKZ4</accession>
<dbReference type="InterPro" id="IPR032580">
    <property type="entry name" value="SatD"/>
</dbReference>
<sequence length="217" mass="22775">MKPTAHPAGVVATLIGDLIASRTSLDRARLHTHLDQVLGEVNAMTSPVRPLWITAGDEFQGTFPDVGSAVQASLLIRVRLAPGQDVRHGIGWGATAVLDARTGVEDGPGWWAARAAIEAVEEAEGSAGTRSLRTAYRLAEGAEGPDPRLVNAALVLRDERVTGLSARSMSVLRGLLSGETQRVLAEALGISPSAVSQRVRADGLAALVRAHELMGEV</sequence>
<proteinExistence type="predicted"/>
<dbReference type="Proteomes" id="UP000294853">
    <property type="component" value="Chromosome"/>
</dbReference>
<protein>
    <submittedName>
        <fullName evidence="1">Winged helix-turn-helix transcriptional regulator</fullName>
    </submittedName>
</protein>
<name>A0A4P7IKZ4_9ACTN</name>
<dbReference type="KEGG" id="nsn:EXE58_15300"/>
<dbReference type="EMBL" id="CP038436">
    <property type="protein sequence ID" value="QBX56691.1"/>
    <property type="molecule type" value="Genomic_DNA"/>
</dbReference>
<organism evidence="1 2">
    <name type="scientific">Nocardioides seonyuensis</name>
    <dbReference type="NCBI Taxonomy" id="2518371"/>
    <lineage>
        <taxon>Bacteria</taxon>
        <taxon>Bacillati</taxon>
        <taxon>Actinomycetota</taxon>
        <taxon>Actinomycetes</taxon>
        <taxon>Propionibacteriales</taxon>
        <taxon>Nocardioidaceae</taxon>
        <taxon>Nocardioides</taxon>
    </lineage>
</organism>
<keyword evidence="2" id="KW-1185">Reference proteome</keyword>
<dbReference type="InterPro" id="IPR036388">
    <property type="entry name" value="WH-like_DNA-bd_sf"/>
</dbReference>
<evidence type="ECO:0000313" key="1">
    <source>
        <dbReference type="EMBL" id="QBX56691.1"/>
    </source>
</evidence>
<dbReference type="Pfam" id="PF16264">
    <property type="entry name" value="SatD"/>
    <property type="match status" value="1"/>
</dbReference>
<dbReference type="AlphaFoldDB" id="A0A4P7IKZ4"/>
<reference evidence="1 2" key="1">
    <citation type="submission" date="2019-03" db="EMBL/GenBank/DDBJ databases">
        <title>Three New Species of Nocardioides, Nocardioides euryhalodurans sp. nov., Nocardioides seonyuensis sp. nov. and Nocardioides eburneoflavus sp. nov. Iolated from Soil.</title>
        <authorList>
            <person name="Roh S.G."/>
            <person name="Lee C."/>
            <person name="Kim M.-K."/>
            <person name="Kim S.B."/>
        </authorList>
    </citation>
    <scope>NUCLEOTIDE SEQUENCE [LARGE SCALE GENOMIC DNA]</scope>
    <source>
        <strain evidence="1 2">MMS17-SY207-3</strain>
    </source>
</reference>